<feature type="domain" description="GtrA/DPMS transmembrane" evidence="7">
    <location>
        <begin position="26"/>
        <end position="147"/>
    </location>
</feature>
<reference evidence="8 9" key="1">
    <citation type="submission" date="2018-10" db="EMBL/GenBank/DDBJ databases">
        <title>Genomic Encyclopedia of Archaeal and Bacterial Type Strains, Phase II (KMG-II): from individual species to whole genera.</title>
        <authorList>
            <person name="Goeker M."/>
        </authorList>
    </citation>
    <scope>NUCLEOTIDE SEQUENCE [LARGE SCALE GENOMIC DNA]</scope>
    <source>
        <strain evidence="8 9">RP-AC37</strain>
    </source>
</reference>
<protein>
    <submittedName>
        <fullName evidence="8">Putative flippase GtrA</fullName>
    </submittedName>
</protein>
<name>A0A420XLW3_9ACTN</name>
<evidence type="ECO:0000313" key="8">
    <source>
        <dbReference type="EMBL" id="RKS71495.1"/>
    </source>
</evidence>
<gene>
    <name evidence="8" type="ORF">CLV35_3295</name>
</gene>
<keyword evidence="5 6" id="KW-0472">Membrane</keyword>
<feature type="transmembrane region" description="Helical" evidence="6">
    <location>
        <begin position="24"/>
        <end position="48"/>
    </location>
</feature>
<feature type="transmembrane region" description="Helical" evidence="6">
    <location>
        <begin position="54"/>
        <end position="71"/>
    </location>
</feature>
<dbReference type="AlphaFoldDB" id="A0A420XLW3"/>
<dbReference type="PANTHER" id="PTHR38459">
    <property type="entry name" value="PROPHAGE BACTOPRENOL-LINKED GLUCOSE TRANSLOCASE HOMOLOG"/>
    <property type="match status" value="1"/>
</dbReference>
<keyword evidence="4 6" id="KW-1133">Transmembrane helix</keyword>
<accession>A0A420XLW3</accession>
<feature type="transmembrane region" description="Helical" evidence="6">
    <location>
        <begin position="92"/>
        <end position="114"/>
    </location>
</feature>
<keyword evidence="3 6" id="KW-0812">Transmembrane</keyword>
<organism evidence="8 9">
    <name type="scientific">Motilibacter peucedani</name>
    <dbReference type="NCBI Taxonomy" id="598650"/>
    <lineage>
        <taxon>Bacteria</taxon>
        <taxon>Bacillati</taxon>
        <taxon>Actinomycetota</taxon>
        <taxon>Actinomycetes</taxon>
        <taxon>Motilibacterales</taxon>
        <taxon>Motilibacteraceae</taxon>
        <taxon>Motilibacter</taxon>
    </lineage>
</organism>
<evidence type="ECO:0000259" key="7">
    <source>
        <dbReference type="Pfam" id="PF04138"/>
    </source>
</evidence>
<dbReference type="GO" id="GO:0000271">
    <property type="term" value="P:polysaccharide biosynthetic process"/>
    <property type="evidence" value="ECO:0007669"/>
    <property type="project" value="InterPro"/>
</dbReference>
<comment type="similarity">
    <text evidence="2">Belongs to the GtrA family.</text>
</comment>
<comment type="caution">
    <text evidence="8">The sequence shown here is derived from an EMBL/GenBank/DDBJ whole genome shotgun (WGS) entry which is preliminary data.</text>
</comment>
<dbReference type="InterPro" id="IPR051401">
    <property type="entry name" value="GtrA_CellWall_Glycosyl"/>
</dbReference>
<comment type="subcellular location">
    <subcellularLocation>
        <location evidence="1">Membrane</location>
        <topology evidence="1">Multi-pass membrane protein</topology>
    </subcellularLocation>
</comment>
<dbReference type="InParanoid" id="A0A420XLW3"/>
<feature type="transmembrane region" description="Helical" evidence="6">
    <location>
        <begin position="120"/>
        <end position="141"/>
    </location>
</feature>
<sequence length="167" mass="18647">MPSLPERSPVLRLYYSFGHVVRELLKFGVVGAGGVVIDVGLSNLLLSWMPHKPLTAKGIAVVAAIVFNYVGNRQWTFRHRTRSQIHREFVGFFAISLVGLLITLACVAFTRYVLDMDSRLAFNVSGNVVGLGISTVFRFWAYRRFVFPVIEEAERELVSRPGAESAS</sequence>
<proteinExistence type="inferred from homology"/>
<evidence type="ECO:0000313" key="9">
    <source>
        <dbReference type="Proteomes" id="UP000281955"/>
    </source>
</evidence>
<evidence type="ECO:0000256" key="6">
    <source>
        <dbReference type="SAM" id="Phobius"/>
    </source>
</evidence>
<dbReference type="PANTHER" id="PTHR38459:SF1">
    <property type="entry name" value="PROPHAGE BACTOPRENOL-LINKED GLUCOSE TRANSLOCASE HOMOLOG"/>
    <property type="match status" value="1"/>
</dbReference>
<evidence type="ECO:0000256" key="4">
    <source>
        <dbReference type="ARBA" id="ARBA00022989"/>
    </source>
</evidence>
<dbReference type="Pfam" id="PF04138">
    <property type="entry name" value="GtrA_DPMS_TM"/>
    <property type="match status" value="1"/>
</dbReference>
<dbReference type="GO" id="GO:0005886">
    <property type="term" value="C:plasma membrane"/>
    <property type="evidence" value="ECO:0007669"/>
    <property type="project" value="TreeGrafter"/>
</dbReference>
<keyword evidence="9" id="KW-1185">Reference proteome</keyword>
<evidence type="ECO:0000256" key="5">
    <source>
        <dbReference type="ARBA" id="ARBA00023136"/>
    </source>
</evidence>
<evidence type="ECO:0000256" key="2">
    <source>
        <dbReference type="ARBA" id="ARBA00009399"/>
    </source>
</evidence>
<dbReference type="RefSeq" id="WP_231121944.1">
    <property type="nucleotide sequence ID" value="NZ_RBWV01000014.1"/>
</dbReference>
<dbReference type="InterPro" id="IPR007267">
    <property type="entry name" value="GtrA_DPMS_TM"/>
</dbReference>
<dbReference type="Proteomes" id="UP000281955">
    <property type="component" value="Unassembled WGS sequence"/>
</dbReference>
<evidence type="ECO:0000256" key="1">
    <source>
        <dbReference type="ARBA" id="ARBA00004141"/>
    </source>
</evidence>
<dbReference type="EMBL" id="RBWV01000014">
    <property type="protein sequence ID" value="RKS71495.1"/>
    <property type="molecule type" value="Genomic_DNA"/>
</dbReference>
<evidence type="ECO:0000256" key="3">
    <source>
        <dbReference type="ARBA" id="ARBA00022692"/>
    </source>
</evidence>